<sequence length="86" mass="9380">MPRLADFARQLGAAQARWAGRVPDLPWLSRHWLDQYLTGRRFPSPLDDVPWGHPAAGAWPEPARPLARQPFGAAASVGVRSPTASA</sequence>
<accession>A0ABP9RNC3</accession>
<dbReference type="Proteomes" id="UP001501570">
    <property type="component" value="Unassembled WGS sequence"/>
</dbReference>
<protein>
    <submittedName>
        <fullName evidence="1">Uncharacterized protein</fullName>
    </submittedName>
</protein>
<keyword evidence="2" id="KW-1185">Reference proteome</keyword>
<gene>
    <name evidence="1" type="ORF">GCM10023322_14330</name>
</gene>
<name>A0ABP9RNC3_9ACTN</name>
<reference evidence="2" key="1">
    <citation type="journal article" date="2019" name="Int. J. Syst. Evol. Microbiol.">
        <title>The Global Catalogue of Microorganisms (GCM) 10K type strain sequencing project: providing services to taxonomists for standard genome sequencing and annotation.</title>
        <authorList>
            <consortium name="The Broad Institute Genomics Platform"/>
            <consortium name="The Broad Institute Genome Sequencing Center for Infectious Disease"/>
            <person name="Wu L."/>
            <person name="Ma J."/>
        </authorList>
    </citation>
    <scope>NUCLEOTIDE SEQUENCE [LARGE SCALE GENOMIC DNA]</scope>
    <source>
        <strain evidence="2">JCM 18304</strain>
    </source>
</reference>
<comment type="caution">
    <text evidence="1">The sequence shown here is derived from an EMBL/GenBank/DDBJ whole genome shotgun (WGS) entry which is preliminary data.</text>
</comment>
<evidence type="ECO:0000313" key="1">
    <source>
        <dbReference type="EMBL" id="GAA5180921.1"/>
    </source>
</evidence>
<organism evidence="1 2">
    <name type="scientific">Rugosimonospora acidiphila</name>
    <dbReference type="NCBI Taxonomy" id="556531"/>
    <lineage>
        <taxon>Bacteria</taxon>
        <taxon>Bacillati</taxon>
        <taxon>Actinomycetota</taxon>
        <taxon>Actinomycetes</taxon>
        <taxon>Micromonosporales</taxon>
        <taxon>Micromonosporaceae</taxon>
        <taxon>Rugosimonospora</taxon>
    </lineage>
</organism>
<proteinExistence type="predicted"/>
<evidence type="ECO:0000313" key="2">
    <source>
        <dbReference type="Proteomes" id="UP001501570"/>
    </source>
</evidence>
<dbReference type="EMBL" id="BAABJQ010000003">
    <property type="protein sequence ID" value="GAA5180921.1"/>
    <property type="molecule type" value="Genomic_DNA"/>
</dbReference>